<keyword evidence="4" id="KW-1185">Reference proteome</keyword>
<feature type="compositionally biased region" description="Low complexity" evidence="1">
    <location>
        <begin position="692"/>
        <end position="714"/>
    </location>
</feature>
<dbReference type="Proteomes" id="UP000092695">
    <property type="component" value="Chromosome"/>
</dbReference>
<feature type="compositionally biased region" description="Polar residues" evidence="1">
    <location>
        <begin position="716"/>
        <end position="731"/>
    </location>
</feature>
<dbReference type="AlphaFoldDB" id="A0A193LJF0"/>
<protein>
    <submittedName>
        <fullName evidence="3">Uncharacterized protein</fullName>
    </submittedName>
</protein>
<dbReference type="EMBL" id="CP016268">
    <property type="protein sequence ID" value="ANO52524.1"/>
    <property type="molecule type" value="Genomic_DNA"/>
</dbReference>
<dbReference type="OrthoDB" id="7067030at2"/>
<accession>A0A193LJF0</accession>
<keyword evidence="2" id="KW-0732">Signal</keyword>
<dbReference type="STRING" id="1548547.BA177_16230"/>
<evidence type="ECO:0000256" key="2">
    <source>
        <dbReference type="SAM" id="SignalP"/>
    </source>
</evidence>
<feature type="chain" id="PRO_5008260331" evidence="2">
    <location>
        <begin position="22"/>
        <end position="799"/>
    </location>
</feature>
<evidence type="ECO:0000256" key="1">
    <source>
        <dbReference type="SAM" id="MobiDB-lite"/>
    </source>
</evidence>
<reference evidence="3 4" key="1">
    <citation type="submission" date="2016-06" db="EMBL/GenBank/DDBJ databases">
        <title>Complete genome sequence of a deep-branching marine Gamma Proteobacterium Woeseia oceani type strain XK5.</title>
        <authorList>
            <person name="Mu D."/>
            <person name="Du Z."/>
        </authorList>
    </citation>
    <scope>NUCLEOTIDE SEQUENCE [LARGE SCALE GENOMIC DNA]</scope>
    <source>
        <strain evidence="3 4">XK5</strain>
    </source>
</reference>
<gene>
    <name evidence="3" type="ORF">BA177_16230</name>
</gene>
<name>A0A193LJF0_9GAMM</name>
<proteinExistence type="predicted"/>
<dbReference type="KEGG" id="woc:BA177_16230"/>
<feature type="region of interest" description="Disordered" evidence="1">
    <location>
        <begin position="681"/>
        <end position="731"/>
    </location>
</feature>
<evidence type="ECO:0000313" key="4">
    <source>
        <dbReference type="Proteomes" id="UP000092695"/>
    </source>
</evidence>
<evidence type="ECO:0000313" key="3">
    <source>
        <dbReference type="EMBL" id="ANO52524.1"/>
    </source>
</evidence>
<dbReference type="RefSeq" id="WP_068617933.1">
    <property type="nucleotide sequence ID" value="NZ_CP016268.1"/>
</dbReference>
<organism evidence="3 4">
    <name type="scientific">Woeseia oceani</name>
    <dbReference type="NCBI Taxonomy" id="1548547"/>
    <lineage>
        <taxon>Bacteria</taxon>
        <taxon>Pseudomonadati</taxon>
        <taxon>Pseudomonadota</taxon>
        <taxon>Gammaproteobacteria</taxon>
        <taxon>Woeseiales</taxon>
        <taxon>Woeseiaceae</taxon>
        <taxon>Woeseia</taxon>
    </lineage>
</organism>
<sequence length="799" mass="88177">MKIKTIISYLSFLIFTSAANAAVFMEEAAKVSGYGPTRVGYSMWYAGACGERIAASVGYVGHATTDSALPSILQYSRDSVQHLLARCPQAEVIEITAEGQAARPRLFYRFEMRRDDDWAPAEIASNNQLVDALIAGGYLPGSGPTTGSRQAFVKYDNGRLDVIYGNGFEGRMVASYFEKHMMEGTEPPRLSHYTVRGHWYEPGNEQAGGQCAESREGYPLWGSFSMTVYPFGQTMNMQRKPCVNHDEEGKSESGAIADLRLRDFEKFGLEPLKLAKVLSDEIEAAGNFATTADSQEYARTRQPLFESARLRLYAQRPDLCSHLRFDAVYRVNSEQRDSEFDGNYTRELGRLLRRVANQQCESPLTASVDNYSLGDTDKWDHMSFQFRPIRPSPLGGDENYLQLLDHSNGPRAKAHAEWLAANLLGPACTDGPFCSLPGGRYLNAIYRGDLNGVRQMDDIYAEEKREYLRKQIPSGEANNPLADMFNAVLDAEDIHLLREAANKYLYSYPAWGESCLDPGWQARTYEYTAPVIIETDEWGVTTRSGGEHYEATYTLNPEFFPLRDRIAGYAGAADSDNPLNRPAKSQVFLGIVEMKRAYGCRSAEVKQFEQQLRVLTNSILDQPGTIPPTTANKPPVAKKAMAGAFPPVPTAPAVAPSRISISAPAKLPTVAATVSLETKRPAQLPAAPPTAVPQAAPARRTASVSTTAGSTAIAPATSSADVSGMSTAERQQQMSLELQALQTRMQDEMNGLNQSVQQATRSAATGDERTKILVDYQTKIGELQRRAQQETQRIKNKYQ</sequence>
<feature type="signal peptide" evidence="2">
    <location>
        <begin position="1"/>
        <end position="21"/>
    </location>
</feature>